<evidence type="ECO:0000256" key="1">
    <source>
        <dbReference type="ARBA" id="ARBA00007251"/>
    </source>
</evidence>
<sequence>MYSNNDQFKERRIRAVKEDVRKGGSELSRSALEDLLDYAEACDVADTNELKSELLDLAMQMQLARPSMLVLWNILQRWIERMSGMPMGDLAEARQFAAAQARDLATSSVQAVKKITQQVSPQIVPGSIIMVHSYSTTVMQILESIEGIECKVIMTESRPGIEGRRMARTLSELKIPTTYITEAQIGNFIYKADLVLMGADSVLVDGSVINKAGTYLMALAAREVRVPFWVVAESYKHSSRTVSETELEEMEADELQLPSIDFVTPRNVYFDVTPAELVSAWVDENGYRTSYSKPSEPMPAGLLKET</sequence>
<keyword evidence="3" id="KW-0648">Protein biosynthesis</keyword>
<dbReference type="InterPro" id="IPR042529">
    <property type="entry name" value="IF_2B-like_C"/>
</dbReference>
<dbReference type="InterPro" id="IPR037171">
    <property type="entry name" value="NagB/RpiA_transferase-like"/>
</dbReference>
<organism evidence="5 6">
    <name type="scientific">Oceanospirillum sediminis</name>
    <dbReference type="NCBI Taxonomy" id="2760088"/>
    <lineage>
        <taxon>Bacteria</taxon>
        <taxon>Pseudomonadati</taxon>
        <taxon>Pseudomonadota</taxon>
        <taxon>Gammaproteobacteria</taxon>
        <taxon>Oceanospirillales</taxon>
        <taxon>Oceanospirillaceae</taxon>
        <taxon>Oceanospirillum</taxon>
    </lineage>
</organism>
<dbReference type="SUPFAM" id="SSF100950">
    <property type="entry name" value="NagB/RpiA/CoA transferase-like"/>
    <property type="match status" value="1"/>
</dbReference>
<dbReference type="GO" id="GO:0005085">
    <property type="term" value="F:guanyl-nucleotide exchange factor activity"/>
    <property type="evidence" value="ECO:0007669"/>
    <property type="project" value="TreeGrafter"/>
</dbReference>
<dbReference type="Gene3D" id="1.20.120.420">
    <property type="entry name" value="translation initiation factor eif-2b, domain 1"/>
    <property type="match status" value="1"/>
</dbReference>
<dbReference type="RefSeq" id="WP_182808064.1">
    <property type="nucleotide sequence ID" value="NZ_JACJFM010000006.1"/>
</dbReference>
<proteinExistence type="inferred from homology"/>
<dbReference type="GO" id="GO:0003743">
    <property type="term" value="F:translation initiation factor activity"/>
    <property type="evidence" value="ECO:0007669"/>
    <property type="project" value="UniProtKB-KW"/>
</dbReference>
<protein>
    <submittedName>
        <fullName evidence="5">Translation initiation factor eIF-2B</fullName>
    </submittedName>
</protein>
<dbReference type="InterPro" id="IPR027363">
    <property type="entry name" value="M1Pi_N"/>
</dbReference>
<name>A0A839INL3_9GAMM</name>
<dbReference type="InterPro" id="IPR051501">
    <property type="entry name" value="eIF2B_alpha/beta/delta"/>
</dbReference>
<evidence type="ECO:0000313" key="5">
    <source>
        <dbReference type="EMBL" id="MBB1486284.1"/>
    </source>
</evidence>
<comment type="caution">
    <text evidence="5">The sequence shown here is derived from an EMBL/GenBank/DDBJ whole genome shotgun (WGS) entry which is preliminary data.</text>
</comment>
<evidence type="ECO:0000256" key="4">
    <source>
        <dbReference type="RuleBase" id="RU003814"/>
    </source>
</evidence>
<dbReference type="Gene3D" id="3.40.50.10470">
    <property type="entry name" value="Translation initiation factor eif-2b, domain 2"/>
    <property type="match status" value="1"/>
</dbReference>
<dbReference type="EMBL" id="JACJFM010000006">
    <property type="protein sequence ID" value="MBB1486284.1"/>
    <property type="molecule type" value="Genomic_DNA"/>
</dbReference>
<dbReference type="PANTHER" id="PTHR45860">
    <property type="entry name" value="TRANSLATION INITIATION FACTOR EIF-2B SUBUNIT ALPHA"/>
    <property type="match status" value="1"/>
</dbReference>
<dbReference type="InterPro" id="IPR000649">
    <property type="entry name" value="IF-2B-related"/>
</dbReference>
<keyword evidence="6" id="KW-1185">Reference proteome</keyword>
<evidence type="ECO:0000256" key="2">
    <source>
        <dbReference type="ARBA" id="ARBA00022540"/>
    </source>
</evidence>
<dbReference type="AlphaFoldDB" id="A0A839INL3"/>
<dbReference type="PANTHER" id="PTHR45860:SF1">
    <property type="entry name" value="TRANSLATION INITIATION FACTOR EIF-2B SUBUNIT ALPHA"/>
    <property type="match status" value="1"/>
</dbReference>
<gene>
    <name evidence="5" type="ORF">H4O21_06650</name>
</gene>
<accession>A0A839INL3</accession>
<dbReference type="Pfam" id="PF01008">
    <property type="entry name" value="IF-2B"/>
    <property type="match status" value="1"/>
</dbReference>
<comment type="similarity">
    <text evidence="1 4">Belongs to the eIF-2B alpha/beta/delta subunits family.</text>
</comment>
<evidence type="ECO:0000256" key="3">
    <source>
        <dbReference type="ARBA" id="ARBA00022917"/>
    </source>
</evidence>
<keyword evidence="2 5" id="KW-0396">Initiation factor</keyword>
<dbReference type="Proteomes" id="UP000565262">
    <property type="component" value="Unassembled WGS sequence"/>
</dbReference>
<reference evidence="5 6" key="1">
    <citation type="submission" date="2020-08" db="EMBL/GenBank/DDBJ databases">
        <title>Oceanospirillum sp. nov. isolated from marine sediment.</title>
        <authorList>
            <person name="Ji X."/>
        </authorList>
    </citation>
    <scope>NUCLEOTIDE SEQUENCE [LARGE SCALE GENOMIC DNA]</scope>
    <source>
        <strain evidence="5 6">D5</strain>
    </source>
</reference>
<evidence type="ECO:0000313" key="6">
    <source>
        <dbReference type="Proteomes" id="UP000565262"/>
    </source>
</evidence>